<accession>A0AAN9IRG3</accession>
<proteinExistence type="predicted"/>
<gene>
    <name evidence="1" type="ORF">RJT34_19657</name>
</gene>
<dbReference type="Proteomes" id="UP001359559">
    <property type="component" value="Unassembled WGS sequence"/>
</dbReference>
<organism evidence="1 2">
    <name type="scientific">Clitoria ternatea</name>
    <name type="common">Butterfly pea</name>
    <dbReference type="NCBI Taxonomy" id="43366"/>
    <lineage>
        <taxon>Eukaryota</taxon>
        <taxon>Viridiplantae</taxon>
        <taxon>Streptophyta</taxon>
        <taxon>Embryophyta</taxon>
        <taxon>Tracheophyta</taxon>
        <taxon>Spermatophyta</taxon>
        <taxon>Magnoliopsida</taxon>
        <taxon>eudicotyledons</taxon>
        <taxon>Gunneridae</taxon>
        <taxon>Pentapetalae</taxon>
        <taxon>rosids</taxon>
        <taxon>fabids</taxon>
        <taxon>Fabales</taxon>
        <taxon>Fabaceae</taxon>
        <taxon>Papilionoideae</taxon>
        <taxon>50 kb inversion clade</taxon>
        <taxon>NPAAA clade</taxon>
        <taxon>indigoferoid/millettioid clade</taxon>
        <taxon>Phaseoleae</taxon>
        <taxon>Clitoria</taxon>
    </lineage>
</organism>
<evidence type="ECO:0000313" key="2">
    <source>
        <dbReference type="Proteomes" id="UP001359559"/>
    </source>
</evidence>
<protein>
    <submittedName>
        <fullName evidence="1">Uncharacterized protein</fullName>
    </submittedName>
</protein>
<comment type="caution">
    <text evidence="1">The sequence shown here is derived from an EMBL/GenBank/DDBJ whole genome shotgun (WGS) entry which is preliminary data.</text>
</comment>
<dbReference type="EMBL" id="JAYKXN010000005">
    <property type="protein sequence ID" value="KAK7284903.1"/>
    <property type="molecule type" value="Genomic_DNA"/>
</dbReference>
<keyword evidence="2" id="KW-1185">Reference proteome</keyword>
<name>A0AAN9IRG3_CLITE</name>
<dbReference type="AlphaFoldDB" id="A0AAN9IRG3"/>
<evidence type="ECO:0000313" key="1">
    <source>
        <dbReference type="EMBL" id="KAK7284903.1"/>
    </source>
</evidence>
<sequence length="100" mass="11148">MQTLQNDSRNSAASTSACNNYYGSGIPYLAEQSKSSENNIDNCKPYGTTKKRVIIVKRVYSTRTRGHSGGLRSLARKLGRFKVRTVVVEETATQECQQNK</sequence>
<reference evidence="1 2" key="1">
    <citation type="submission" date="2024-01" db="EMBL/GenBank/DDBJ databases">
        <title>The genomes of 5 underutilized Papilionoideae crops provide insights into root nodulation and disease resistance.</title>
        <authorList>
            <person name="Yuan L."/>
        </authorList>
    </citation>
    <scope>NUCLEOTIDE SEQUENCE [LARGE SCALE GENOMIC DNA]</scope>
    <source>
        <strain evidence="1">LY-2023</strain>
        <tissue evidence="1">Leaf</tissue>
    </source>
</reference>